<proteinExistence type="predicted"/>
<evidence type="ECO:0000313" key="3">
    <source>
        <dbReference type="Proteomes" id="UP000198582"/>
    </source>
</evidence>
<feature type="coiled-coil region" evidence="1">
    <location>
        <begin position="10"/>
        <end position="40"/>
    </location>
</feature>
<keyword evidence="1" id="KW-0175">Coiled coil</keyword>
<accession>A0A1H8YNQ1</accession>
<dbReference type="OrthoDB" id="3627483at2"/>
<evidence type="ECO:0000313" key="2">
    <source>
        <dbReference type="EMBL" id="SEP53807.1"/>
    </source>
</evidence>
<dbReference type="Proteomes" id="UP000198582">
    <property type="component" value="Unassembled WGS sequence"/>
</dbReference>
<evidence type="ECO:0008006" key="4">
    <source>
        <dbReference type="Google" id="ProtNLM"/>
    </source>
</evidence>
<sequence>MNKDQHVALLRASRKRVEAVEDALESIREVEASLQEMKEILIDQRRIERGDRLAEMRRADEAGVSKALIGRELGISRTAVYNWLQGSAEQSDEAEGEA</sequence>
<reference evidence="2 3" key="1">
    <citation type="submission" date="2016-10" db="EMBL/GenBank/DDBJ databases">
        <authorList>
            <person name="de Groot N.N."/>
        </authorList>
    </citation>
    <scope>NUCLEOTIDE SEQUENCE [LARGE SCALE GENOMIC DNA]</scope>
    <source>
        <strain evidence="2 3">DSM 44993</strain>
    </source>
</reference>
<dbReference type="RefSeq" id="WP_091628686.1">
    <property type="nucleotide sequence ID" value="NZ_FOEF01000031.1"/>
</dbReference>
<protein>
    <recommendedName>
        <fullName evidence="4">Homeodomain-like domain-containing protein</fullName>
    </recommendedName>
</protein>
<name>A0A1H8YNQ1_9PSEU</name>
<keyword evidence="3" id="KW-1185">Reference proteome</keyword>
<dbReference type="AlphaFoldDB" id="A0A1H8YNQ1"/>
<evidence type="ECO:0000256" key="1">
    <source>
        <dbReference type="SAM" id="Coils"/>
    </source>
</evidence>
<dbReference type="EMBL" id="FOEF01000031">
    <property type="protein sequence ID" value="SEP53807.1"/>
    <property type="molecule type" value="Genomic_DNA"/>
</dbReference>
<organism evidence="2 3">
    <name type="scientific">Amycolatopsis saalfeldensis</name>
    <dbReference type="NCBI Taxonomy" id="394193"/>
    <lineage>
        <taxon>Bacteria</taxon>
        <taxon>Bacillati</taxon>
        <taxon>Actinomycetota</taxon>
        <taxon>Actinomycetes</taxon>
        <taxon>Pseudonocardiales</taxon>
        <taxon>Pseudonocardiaceae</taxon>
        <taxon>Amycolatopsis</taxon>
    </lineage>
</organism>
<gene>
    <name evidence="2" type="ORF">SAMN04489732_13146</name>
</gene>